<gene>
    <name evidence="2" type="ORF">CX676_02750</name>
</gene>
<protein>
    <recommendedName>
        <fullName evidence="4">Peptidase inhibitor I78</fullName>
    </recommendedName>
</protein>
<dbReference type="OrthoDB" id="8724542at2"/>
<proteinExistence type="predicted"/>
<dbReference type="PROSITE" id="PS51257">
    <property type="entry name" value="PROKAR_LIPOPROTEIN"/>
    <property type="match status" value="1"/>
</dbReference>
<dbReference type="Pfam" id="PF11720">
    <property type="entry name" value="Inhibitor_I78"/>
    <property type="match status" value="1"/>
</dbReference>
<evidence type="ECO:0000313" key="3">
    <source>
        <dbReference type="Proteomes" id="UP000234530"/>
    </source>
</evidence>
<accession>A0A2H5F3K8</accession>
<name>A0A2H5F3K8_9RHOB</name>
<dbReference type="Proteomes" id="UP000234530">
    <property type="component" value="Chromosome"/>
</dbReference>
<evidence type="ECO:0008006" key="4">
    <source>
        <dbReference type="Google" id="ProtNLM"/>
    </source>
</evidence>
<feature type="signal peptide" evidence="1">
    <location>
        <begin position="1"/>
        <end position="18"/>
    </location>
</feature>
<evidence type="ECO:0000313" key="2">
    <source>
        <dbReference type="EMBL" id="AUH66125.1"/>
    </source>
</evidence>
<reference evidence="2 3" key="1">
    <citation type="journal article" date="2013" name="Antonie Van Leeuwenhoek">
        <title>Paracoccus zhejiangensis sp. nov., isolated from activated sludge in wastewater-treatment system.</title>
        <authorList>
            <person name="Wu Z.G."/>
            <person name="Zhang D.F."/>
            <person name="Liu Y.L."/>
            <person name="Wang F."/>
            <person name="Jiang X."/>
            <person name="Li C."/>
            <person name="Li S.P."/>
            <person name="Hong Q."/>
            <person name="Li W.J."/>
        </authorList>
    </citation>
    <scope>NUCLEOTIDE SEQUENCE [LARGE SCALE GENOMIC DNA]</scope>
    <source>
        <strain evidence="2 3">J6</strain>
    </source>
</reference>
<dbReference type="KEGG" id="pzh:CX676_02750"/>
<organism evidence="2 3">
    <name type="scientific">Paracoccus zhejiangensis</name>
    <dbReference type="NCBI Taxonomy" id="1077935"/>
    <lineage>
        <taxon>Bacteria</taxon>
        <taxon>Pseudomonadati</taxon>
        <taxon>Pseudomonadota</taxon>
        <taxon>Alphaproteobacteria</taxon>
        <taxon>Rhodobacterales</taxon>
        <taxon>Paracoccaceae</taxon>
        <taxon>Paracoccus</taxon>
    </lineage>
</organism>
<sequence length="102" mass="10774">MLKPLGLAVLPLALAACAPPPTQVIVPIIEETPVTEADAPGDTCGATTYQQYVGQQSPQISLPAGTVIRHYRTGDPITMDHASGRINFEYDRTGKLVKVACG</sequence>
<dbReference type="AlphaFoldDB" id="A0A2H5F3K8"/>
<evidence type="ECO:0000256" key="1">
    <source>
        <dbReference type="SAM" id="SignalP"/>
    </source>
</evidence>
<dbReference type="Gene3D" id="3.30.10.10">
    <property type="entry name" value="Trypsin Inhibitor V, subunit A"/>
    <property type="match status" value="1"/>
</dbReference>
<keyword evidence="1" id="KW-0732">Signal</keyword>
<dbReference type="EMBL" id="CP025430">
    <property type="protein sequence ID" value="AUH66125.1"/>
    <property type="molecule type" value="Genomic_DNA"/>
</dbReference>
<dbReference type="InterPro" id="IPR021719">
    <property type="entry name" value="Prot_inh_I78"/>
</dbReference>
<keyword evidence="3" id="KW-1185">Reference proteome</keyword>
<feature type="chain" id="PRO_5014117608" description="Peptidase inhibitor I78" evidence="1">
    <location>
        <begin position="19"/>
        <end position="102"/>
    </location>
</feature>